<dbReference type="GO" id="GO:0003954">
    <property type="term" value="F:NADH dehydrogenase activity"/>
    <property type="evidence" value="ECO:0007669"/>
    <property type="project" value="TreeGrafter"/>
</dbReference>
<keyword evidence="4 9" id="KW-0812">Transmembrane</keyword>
<comment type="similarity">
    <text evidence="2">Belongs to the complex I subunit 4 family.</text>
</comment>
<evidence type="ECO:0000256" key="1">
    <source>
        <dbReference type="ARBA" id="ARBA00004127"/>
    </source>
</evidence>
<comment type="caution">
    <text evidence="13">The sequence shown here is derived from an EMBL/GenBank/DDBJ whole genome shotgun (WGS) entry which is preliminary data.</text>
</comment>
<feature type="transmembrane region" description="Helical" evidence="10">
    <location>
        <begin position="955"/>
        <end position="976"/>
    </location>
</feature>
<evidence type="ECO:0000256" key="9">
    <source>
        <dbReference type="RuleBase" id="RU000320"/>
    </source>
</evidence>
<dbReference type="InterPro" id="IPR010227">
    <property type="entry name" value="NADH_Q_OxRdtase_chainM/4"/>
</dbReference>
<feature type="transmembrane region" description="Helical" evidence="10">
    <location>
        <begin position="6"/>
        <end position="26"/>
    </location>
</feature>
<evidence type="ECO:0000256" key="3">
    <source>
        <dbReference type="ARBA" id="ARBA00019906"/>
    </source>
</evidence>
<feature type="transmembrane region" description="Helical" evidence="10">
    <location>
        <begin position="38"/>
        <end position="62"/>
    </location>
</feature>
<feature type="transmembrane region" description="Helical" evidence="10">
    <location>
        <begin position="823"/>
        <end position="842"/>
    </location>
</feature>
<proteinExistence type="inferred from homology"/>
<evidence type="ECO:0000256" key="4">
    <source>
        <dbReference type="ARBA" id="ARBA00022692"/>
    </source>
</evidence>
<feature type="transmembrane region" description="Helical" evidence="10">
    <location>
        <begin position="123"/>
        <end position="150"/>
    </location>
</feature>
<organism evidence="13 14">
    <name type="scientific">Candidatus Contendobacter odensis Run_B_J11</name>
    <dbReference type="NCBI Taxonomy" id="1400861"/>
    <lineage>
        <taxon>Bacteria</taxon>
        <taxon>Pseudomonadati</taxon>
        <taxon>Pseudomonadota</taxon>
        <taxon>Gammaproteobacteria</taxon>
        <taxon>Candidatus Competibacteraceae</taxon>
        <taxon>Candidatus Contendibacter</taxon>
    </lineage>
</organism>
<dbReference type="GO" id="GO:0015990">
    <property type="term" value="P:electron transport coupled proton transport"/>
    <property type="evidence" value="ECO:0007669"/>
    <property type="project" value="TreeGrafter"/>
</dbReference>
<dbReference type="GO" id="GO:0042773">
    <property type="term" value="P:ATP synthesis coupled electron transport"/>
    <property type="evidence" value="ECO:0007669"/>
    <property type="project" value="InterPro"/>
</dbReference>
<dbReference type="NCBIfam" id="TIGR01972">
    <property type="entry name" value="NDH_I_M"/>
    <property type="match status" value="1"/>
</dbReference>
<dbReference type="Proteomes" id="UP000019184">
    <property type="component" value="Unassembled WGS sequence"/>
</dbReference>
<evidence type="ECO:0000256" key="8">
    <source>
        <dbReference type="ARBA" id="ARBA00032798"/>
    </source>
</evidence>
<dbReference type="InterPro" id="IPR003945">
    <property type="entry name" value="NU5C-like"/>
</dbReference>
<dbReference type="GO" id="GO:0012505">
    <property type="term" value="C:endomembrane system"/>
    <property type="evidence" value="ECO:0007669"/>
    <property type="project" value="UniProtKB-SubCell"/>
</dbReference>
<dbReference type="Pfam" id="PF00662">
    <property type="entry name" value="Proton_antipo_N"/>
    <property type="match status" value="1"/>
</dbReference>
<dbReference type="GO" id="GO:0008137">
    <property type="term" value="F:NADH dehydrogenase (ubiquinone) activity"/>
    <property type="evidence" value="ECO:0007669"/>
    <property type="project" value="InterPro"/>
</dbReference>
<feature type="transmembrane region" description="Helical" evidence="10">
    <location>
        <begin position="574"/>
        <end position="597"/>
    </location>
</feature>
<feature type="transmembrane region" description="Helical" evidence="10">
    <location>
        <begin position="654"/>
        <end position="672"/>
    </location>
</feature>
<dbReference type="GO" id="GO:0016020">
    <property type="term" value="C:membrane"/>
    <property type="evidence" value="ECO:0007669"/>
    <property type="project" value="UniProtKB-SubCell"/>
</dbReference>
<evidence type="ECO:0000259" key="11">
    <source>
        <dbReference type="Pfam" id="PF00361"/>
    </source>
</evidence>
<keyword evidence="13" id="KW-0830">Ubiquinone</keyword>
<evidence type="ECO:0000256" key="2">
    <source>
        <dbReference type="ARBA" id="ARBA00009025"/>
    </source>
</evidence>
<feature type="domain" description="NADH-Ubiquinone oxidoreductase (complex I) chain 5 N-terminal" evidence="12">
    <location>
        <begin position="74"/>
        <end position="124"/>
    </location>
</feature>
<accession>A0A7U7J696</accession>
<keyword evidence="14" id="KW-1185">Reference proteome</keyword>
<reference evidence="13 14" key="1">
    <citation type="journal article" date="2014" name="ISME J.">
        <title>Candidatus Competibacter-lineage genomes retrieved from metagenomes reveal functional metabolic diversity.</title>
        <authorList>
            <person name="McIlroy S.J."/>
            <person name="Albertsen M."/>
            <person name="Andresen E.K."/>
            <person name="Saunders A.M."/>
            <person name="Kristiansen R."/>
            <person name="Stokholm-Bjerregaard M."/>
            <person name="Nielsen K.L."/>
            <person name="Nielsen P.H."/>
        </authorList>
    </citation>
    <scope>NUCLEOTIDE SEQUENCE [LARGE SCALE GENOMIC DNA]</scope>
    <source>
        <strain evidence="13 14">Run_B_J11</strain>
    </source>
</reference>
<evidence type="ECO:0000259" key="12">
    <source>
        <dbReference type="Pfam" id="PF00662"/>
    </source>
</evidence>
<feature type="transmembrane region" description="Helical" evidence="10">
    <location>
        <begin position="183"/>
        <end position="200"/>
    </location>
</feature>
<evidence type="ECO:0000256" key="7">
    <source>
        <dbReference type="ARBA" id="ARBA00031584"/>
    </source>
</evidence>
<feature type="domain" description="NADH:quinone oxidoreductase/Mrp antiporter transmembrane" evidence="11">
    <location>
        <begin position="140"/>
        <end position="363"/>
    </location>
</feature>
<feature type="transmembrane region" description="Helical" evidence="10">
    <location>
        <begin position="788"/>
        <end position="811"/>
    </location>
</feature>
<feature type="transmembrane region" description="Helical" evidence="10">
    <location>
        <begin position="617"/>
        <end position="642"/>
    </location>
</feature>
<dbReference type="Pfam" id="PF00361">
    <property type="entry name" value="Proton_antipo_M"/>
    <property type="match status" value="2"/>
</dbReference>
<keyword evidence="6 10" id="KW-0472">Membrane</keyword>
<feature type="transmembrane region" description="Helical" evidence="10">
    <location>
        <begin position="212"/>
        <end position="232"/>
    </location>
</feature>
<evidence type="ECO:0000313" key="13">
    <source>
        <dbReference type="EMBL" id="CDH47449.1"/>
    </source>
</evidence>
<feature type="transmembrane region" description="Helical" evidence="10">
    <location>
        <begin position="758"/>
        <end position="776"/>
    </location>
</feature>
<dbReference type="PANTHER" id="PTHR42829">
    <property type="entry name" value="NADH-UBIQUINONE OXIDOREDUCTASE CHAIN 5"/>
    <property type="match status" value="1"/>
</dbReference>
<dbReference type="OrthoDB" id="9768329at2"/>
<feature type="transmembrane region" description="Helical" evidence="10">
    <location>
        <begin position="516"/>
        <end position="536"/>
    </location>
</feature>
<dbReference type="PRINTS" id="PR01434">
    <property type="entry name" value="NADHDHGNASE5"/>
</dbReference>
<feature type="transmembrane region" description="Helical" evidence="10">
    <location>
        <begin position="252"/>
        <end position="270"/>
    </location>
</feature>
<feature type="transmembrane region" description="Helical" evidence="10">
    <location>
        <begin position="717"/>
        <end position="738"/>
    </location>
</feature>
<feature type="transmembrane region" description="Helical" evidence="10">
    <location>
        <begin position="849"/>
        <end position="869"/>
    </location>
</feature>
<feature type="transmembrane region" description="Helical" evidence="10">
    <location>
        <begin position="91"/>
        <end position="111"/>
    </location>
</feature>
<name>A0A7U7J696_9GAMM</name>
<feature type="transmembrane region" description="Helical" evidence="10">
    <location>
        <begin position="1000"/>
        <end position="1017"/>
    </location>
</feature>
<evidence type="ECO:0000256" key="10">
    <source>
        <dbReference type="SAM" id="Phobius"/>
    </source>
</evidence>
<dbReference type="InterPro" id="IPR001516">
    <property type="entry name" value="Proton_antipo_N"/>
</dbReference>
<evidence type="ECO:0000313" key="14">
    <source>
        <dbReference type="Proteomes" id="UP000019184"/>
    </source>
</evidence>
<sequence length="1040" mass="111496">MLEWIAGLIPALPLVAALWIGIAIWFRRAHGEAHERRTSRIALTACTVSLAAALVLVAARLAGDLPDQLLLGRWLSSGDFQVNLNVATDPLSLTLMILVSAACLFITRFSVNYMHREAGFHRFFLILSLFTAAMLLLVMSGNAVLTFIGWEVAGLCSYLLISFFQDRPIAAENATRAFVTNRIGDAGFLFGIALSFRWLGGVDWPTMTAGAAGLSSVQAGTLAGCFLLAAMAKSAQIPLTPWLARAMEGPTPSSALFYGAVMVHAGVYLVLRLQPLFEQSPVAMAVMAVIGLATALYGFLAGLAQTDIKSALIFSTSGQLGLMFLACGLGLWQLALVHLCGHAIFRGYQFLSAPAILYQLHGEHTRPVPAYLARQRGMYAAALQRFWLEDAMNWGIVRPVHRLASYLSVFDTAVVDRATGLPAPAVNALSSLAQWEEHHFGAGRFMDLPGSARRTSTQGGQEDQGIVGWVTEWIATAFHRIEEQLVFKALGQGMVTVSHRMGHRLSRVERWLGRSWSWIAVMVVILAVLAGIGEMMHGSGEQGTRSSGFPLLSALIGVPLLGMIAALRARQARTAFALGLTGAVVELILAVAVLIGFQPHLPGMQFVEQLEMLPWLGVHWGVDGLSVLFLPLTALLALFIILYAQPYHQERPGAFVASVLALEGALMGMFIALNLLQFWLFAVAEVIPATFLIVRYGTSAGRVRATWQFVRSMSGGLAMLFAGIVLLGWNHATATSGIWSFDLPSLLETPVPKGQQSLIFILLFAGLAVRLALFPLHSWLPIVAKHGTVALGVVFLVGVKVGIYALLRFVLPLLPAAAQQWGGAVMALGLAGMLYGALLAFIRTDLRRLLAFAVISHTGALVAGLFSLTSSGLRGGLLLSLNLGLAAAGLFIVAGLLYHRLGTTRFHRLGGLFDAAPLLGLTFLVAMLGSIAMPGTPGFEAAHLALEGVFESRGWGVAILAASGNVLAAGYLLWAYQRIFLARNPKGVTLPMVDLRSRELVVAGLLCAVIISVGLYADPWIEMISGAVEKVARLFEAGGH</sequence>
<keyword evidence="5 10" id="KW-1133">Transmembrane helix</keyword>
<feature type="transmembrane region" description="Helical" evidence="10">
    <location>
        <begin position="678"/>
        <end position="696"/>
    </location>
</feature>
<feature type="transmembrane region" description="Helical" evidence="10">
    <location>
        <begin position="911"/>
        <end position="935"/>
    </location>
</feature>
<gene>
    <name evidence="13" type="ORF">BN874_830002</name>
</gene>
<feature type="transmembrane region" description="Helical" evidence="10">
    <location>
        <begin position="282"/>
        <end position="300"/>
    </location>
</feature>
<protein>
    <recommendedName>
        <fullName evidence="3">NADH-quinone oxidoreductase subunit M</fullName>
    </recommendedName>
    <alternativeName>
        <fullName evidence="7">NADH dehydrogenase I subunit M</fullName>
    </alternativeName>
    <alternativeName>
        <fullName evidence="8">NDH-1 subunit M</fullName>
    </alternativeName>
</protein>
<evidence type="ECO:0000256" key="5">
    <source>
        <dbReference type="ARBA" id="ARBA00022989"/>
    </source>
</evidence>
<comment type="subcellular location">
    <subcellularLocation>
        <location evidence="1">Endomembrane system</location>
        <topology evidence="1">Multi-pass membrane protein</topology>
    </subcellularLocation>
    <subcellularLocation>
        <location evidence="9">Membrane</location>
        <topology evidence="9">Multi-pass membrane protein</topology>
    </subcellularLocation>
</comment>
<feature type="transmembrane region" description="Helical" evidence="10">
    <location>
        <begin position="875"/>
        <end position="899"/>
    </location>
</feature>
<feature type="domain" description="NADH:quinone oxidoreductase/Mrp antiporter transmembrane" evidence="11">
    <location>
        <begin position="672"/>
        <end position="962"/>
    </location>
</feature>
<dbReference type="InterPro" id="IPR001750">
    <property type="entry name" value="ND/Mrp_TM"/>
</dbReference>
<dbReference type="PANTHER" id="PTHR42829:SF2">
    <property type="entry name" value="NADH-UBIQUINONE OXIDOREDUCTASE CHAIN 5"/>
    <property type="match status" value="1"/>
</dbReference>
<dbReference type="EMBL" id="CBTK010000302">
    <property type="protein sequence ID" value="CDH47449.1"/>
    <property type="molecule type" value="Genomic_DNA"/>
</dbReference>
<dbReference type="RefSeq" id="WP_081756555.1">
    <property type="nucleotide sequence ID" value="NZ_CBTK010000302.1"/>
</dbReference>
<dbReference type="AlphaFoldDB" id="A0A7U7J696"/>
<evidence type="ECO:0000256" key="6">
    <source>
        <dbReference type="ARBA" id="ARBA00023136"/>
    </source>
</evidence>
<feature type="transmembrane region" description="Helical" evidence="10">
    <location>
        <begin position="548"/>
        <end position="567"/>
    </location>
</feature>